<organism evidence="1 2">
    <name type="scientific">Povalibacter uvarum</name>
    <dbReference type="NCBI Taxonomy" id="732238"/>
    <lineage>
        <taxon>Bacteria</taxon>
        <taxon>Pseudomonadati</taxon>
        <taxon>Pseudomonadota</taxon>
        <taxon>Gammaproteobacteria</taxon>
        <taxon>Steroidobacterales</taxon>
        <taxon>Steroidobacteraceae</taxon>
        <taxon>Povalibacter</taxon>
    </lineage>
</organism>
<name>A0A841HQ56_9GAMM</name>
<evidence type="ECO:0000313" key="2">
    <source>
        <dbReference type="Proteomes" id="UP000588068"/>
    </source>
</evidence>
<accession>A0A841HQ56</accession>
<keyword evidence="2" id="KW-1185">Reference proteome</keyword>
<dbReference type="Proteomes" id="UP000588068">
    <property type="component" value="Unassembled WGS sequence"/>
</dbReference>
<sequence length="101" mass="10985">MRSSASAARAKATAAMKSTPRTVPTINLAAIPNIALPIAHKTHLQISQRATDDHRASRHDIDAGWPRVAWAADQWGAVWRAESTKTSLFRAMRGVTKERGG</sequence>
<reference evidence="1 2" key="1">
    <citation type="submission" date="2020-08" db="EMBL/GenBank/DDBJ databases">
        <title>Genomic Encyclopedia of Type Strains, Phase IV (KMG-IV): sequencing the most valuable type-strain genomes for metagenomic binning, comparative biology and taxonomic classification.</title>
        <authorList>
            <person name="Goeker M."/>
        </authorList>
    </citation>
    <scope>NUCLEOTIDE SEQUENCE [LARGE SCALE GENOMIC DNA]</scope>
    <source>
        <strain evidence="1 2">DSM 26723</strain>
    </source>
</reference>
<gene>
    <name evidence="1" type="ORF">HNQ60_003053</name>
</gene>
<comment type="caution">
    <text evidence="1">The sequence shown here is derived from an EMBL/GenBank/DDBJ whole genome shotgun (WGS) entry which is preliminary data.</text>
</comment>
<dbReference type="AlphaFoldDB" id="A0A841HQ56"/>
<dbReference type="EMBL" id="JACHHZ010000003">
    <property type="protein sequence ID" value="MBB6094172.1"/>
    <property type="molecule type" value="Genomic_DNA"/>
</dbReference>
<protein>
    <submittedName>
        <fullName evidence="1">Uncharacterized protein</fullName>
    </submittedName>
</protein>
<proteinExistence type="predicted"/>
<evidence type="ECO:0000313" key="1">
    <source>
        <dbReference type="EMBL" id="MBB6094172.1"/>
    </source>
</evidence>